<keyword evidence="4" id="KW-1185">Reference proteome</keyword>
<evidence type="ECO:0000259" key="2">
    <source>
        <dbReference type="PROSITE" id="PS50994"/>
    </source>
</evidence>
<dbReference type="GO" id="GO:0015074">
    <property type="term" value="P:DNA integration"/>
    <property type="evidence" value="ECO:0007669"/>
    <property type="project" value="InterPro"/>
</dbReference>
<dbReference type="InterPro" id="IPR036397">
    <property type="entry name" value="RNaseH_sf"/>
</dbReference>
<feature type="domain" description="Integrase catalytic" evidence="2">
    <location>
        <begin position="136"/>
        <end position="312"/>
    </location>
</feature>
<sequence length="517" mass="57716">MAGRSTDLMDVRELLRHLRSISSDRAVARTLGLHRKTVLRYRIWARQQDLLSDTPLPALDELQDLVQRTLTSPPPPQTVSSVEPHRDLVVDLRARKVEVAAIHQRLTERGFTGSYDAVYRFVRQLEPRTPEATVRVERAPGEEAQVDFGAAGKLIDPVTGLLRTAWAFVMTLAFSRHQYVEFVFDQTIATWIRLHVNAFASFGGVPERVVCDNLKAAIVVALRDDPLVQQTYRECAEHYGFLIDPCRVATPEHKGKVESGVHYVKRNFLAGRASSRLPDANVAVREWCMTTAGERTHGTTFAQPRIQFETIERAALRPLPLPAYDLAIWKEATVARDCYVVFEKSFYSVPFRLIGQTVRVRGGSQRLQIYTTDYALVATHPRATAPGERHTHLDHLPPEKIPGLLQTRDGCRAAAQDIGPATAEVVETLLSDPALERLPTVGRLLRLREAAGDERLEAACVRALAFDDPRYQTIKGILDDGSEHAPLPEPAHAAPANTFARNAHELLGHLFGGVQWT</sequence>
<dbReference type="AlphaFoldDB" id="A0A2H3L2L0"/>
<dbReference type="PANTHER" id="PTHR35004">
    <property type="entry name" value="TRANSPOSASE RV3428C-RELATED"/>
    <property type="match status" value="1"/>
</dbReference>
<gene>
    <name evidence="3" type="ORF">A9Q02_14160</name>
</gene>
<comment type="caution">
    <text evidence="3">The sequence shown here is derived from an EMBL/GenBank/DDBJ whole genome shotgun (WGS) entry which is preliminary data.</text>
</comment>
<protein>
    <recommendedName>
        <fullName evidence="2">Integrase catalytic domain-containing protein</fullName>
    </recommendedName>
</protein>
<dbReference type="Gene3D" id="3.30.420.10">
    <property type="entry name" value="Ribonuclease H-like superfamily/Ribonuclease H"/>
    <property type="match status" value="1"/>
</dbReference>
<organism evidence="3 4">
    <name type="scientific">Candidatus Chloroploca asiatica</name>
    <dbReference type="NCBI Taxonomy" id="1506545"/>
    <lineage>
        <taxon>Bacteria</taxon>
        <taxon>Bacillati</taxon>
        <taxon>Chloroflexota</taxon>
        <taxon>Chloroflexia</taxon>
        <taxon>Chloroflexales</taxon>
        <taxon>Chloroflexineae</taxon>
        <taxon>Oscillochloridaceae</taxon>
        <taxon>Candidatus Chloroploca</taxon>
    </lineage>
</organism>
<dbReference type="GO" id="GO:0003676">
    <property type="term" value="F:nucleic acid binding"/>
    <property type="evidence" value="ECO:0007669"/>
    <property type="project" value="InterPro"/>
</dbReference>
<dbReference type="OrthoDB" id="141763at2"/>
<comment type="similarity">
    <text evidence="1">Belongs to the transposase IS21/IS408/IS1162 family.</text>
</comment>
<evidence type="ECO:0000313" key="3">
    <source>
        <dbReference type="EMBL" id="PDV98989.1"/>
    </source>
</evidence>
<name>A0A2H3L2L0_9CHLR</name>
<dbReference type="Proteomes" id="UP000220922">
    <property type="component" value="Unassembled WGS sequence"/>
</dbReference>
<dbReference type="InterPro" id="IPR054353">
    <property type="entry name" value="IstA-like_C"/>
</dbReference>
<dbReference type="PROSITE" id="PS50994">
    <property type="entry name" value="INTEGRASE"/>
    <property type="match status" value="1"/>
</dbReference>
<accession>A0A2H3L2L0</accession>
<dbReference type="NCBIfam" id="NF033546">
    <property type="entry name" value="transpos_IS21"/>
    <property type="match status" value="1"/>
</dbReference>
<dbReference type="Pfam" id="PF00665">
    <property type="entry name" value="rve"/>
    <property type="match status" value="1"/>
</dbReference>
<dbReference type="SUPFAM" id="SSF53098">
    <property type="entry name" value="Ribonuclease H-like"/>
    <property type="match status" value="1"/>
</dbReference>
<dbReference type="PANTHER" id="PTHR35004:SF8">
    <property type="entry name" value="TRANSPOSASE RV3428C-RELATED"/>
    <property type="match status" value="1"/>
</dbReference>
<dbReference type="EMBL" id="LYXE01000086">
    <property type="protein sequence ID" value="PDV98989.1"/>
    <property type="molecule type" value="Genomic_DNA"/>
</dbReference>
<dbReference type="InterPro" id="IPR012337">
    <property type="entry name" value="RNaseH-like_sf"/>
</dbReference>
<evidence type="ECO:0000313" key="4">
    <source>
        <dbReference type="Proteomes" id="UP000220922"/>
    </source>
</evidence>
<dbReference type="Pfam" id="PF22483">
    <property type="entry name" value="Mu-transpos_C_2"/>
    <property type="match status" value="1"/>
</dbReference>
<proteinExistence type="inferred from homology"/>
<reference evidence="3 4" key="1">
    <citation type="submission" date="2016-05" db="EMBL/GenBank/DDBJ databases">
        <authorList>
            <person name="Lavstsen T."/>
            <person name="Jespersen J.S."/>
        </authorList>
    </citation>
    <scope>NUCLEOTIDE SEQUENCE [LARGE SCALE GENOMIC DNA]</scope>
    <source>
        <strain evidence="3 4">B7-9</strain>
    </source>
</reference>
<evidence type="ECO:0000256" key="1">
    <source>
        <dbReference type="ARBA" id="ARBA00009277"/>
    </source>
</evidence>
<dbReference type="InterPro" id="IPR001584">
    <property type="entry name" value="Integrase_cat-core"/>
</dbReference>